<evidence type="ECO:0000256" key="1">
    <source>
        <dbReference type="SAM" id="Phobius"/>
    </source>
</evidence>
<protein>
    <recommendedName>
        <fullName evidence="4">DUF998 domain-containing protein</fullName>
    </recommendedName>
</protein>
<organism evidence="2 3">
    <name type="scientific">Thermostaphylospora chromogena</name>
    <dbReference type="NCBI Taxonomy" id="35622"/>
    <lineage>
        <taxon>Bacteria</taxon>
        <taxon>Bacillati</taxon>
        <taxon>Actinomycetota</taxon>
        <taxon>Actinomycetes</taxon>
        <taxon>Streptosporangiales</taxon>
        <taxon>Thermomonosporaceae</taxon>
        <taxon>Thermostaphylospora</taxon>
    </lineage>
</organism>
<dbReference type="Proteomes" id="UP000217103">
    <property type="component" value="Unassembled WGS sequence"/>
</dbReference>
<keyword evidence="1" id="KW-0472">Membrane</keyword>
<keyword evidence="3" id="KW-1185">Reference proteome</keyword>
<feature type="transmembrane region" description="Helical" evidence="1">
    <location>
        <begin position="63"/>
        <end position="85"/>
    </location>
</feature>
<dbReference type="AlphaFoldDB" id="A0A1H1FB55"/>
<evidence type="ECO:0000313" key="3">
    <source>
        <dbReference type="Proteomes" id="UP000217103"/>
    </source>
</evidence>
<proteinExistence type="predicted"/>
<sequence>MSALTSPAHREEPRLLGYPLWAWLGGAGPVVALAALVYAHLAAPEVSLLTDPISDYAHAPDTRAASLIGTLVLAMSLLWTVYGLAGVAPAHTAATRVLLIICALGLVVTAIFTSDPAPGVTSSQGEIHRWSAAVVFTGIPVAGWMLARAPLAAALRRVLRGACLAAFLLLAVFLAVHPGSLVSELLTGHAYYALVQRVLVTVLVALASLLTAGCLALRRGGMS</sequence>
<dbReference type="InterPro" id="IPR009339">
    <property type="entry name" value="DUF998"/>
</dbReference>
<name>A0A1H1FB55_9ACTN</name>
<feature type="transmembrane region" description="Helical" evidence="1">
    <location>
        <begin position="198"/>
        <end position="217"/>
    </location>
</feature>
<feature type="transmembrane region" description="Helical" evidence="1">
    <location>
        <begin position="97"/>
        <end position="115"/>
    </location>
</feature>
<evidence type="ECO:0000313" key="2">
    <source>
        <dbReference type="EMBL" id="SDQ98181.1"/>
    </source>
</evidence>
<feature type="transmembrane region" description="Helical" evidence="1">
    <location>
        <begin position="127"/>
        <end position="146"/>
    </location>
</feature>
<dbReference type="EMBL" id="FNKK01000002">
    <property type="protein sequence ID" value="SDQ98181.1"/>
    <property type="molecule type" value="Genomic_DNA"/>
</dbReference>
<feature type="transmembrane region" description="Helical" evidence="1">
    <location>
        <begin position="158"/>
        <end position="178"/>
    </location>
</feature>
<accession>A0A1H1FB55</accession>
<dbReference type="Pfam" id="PF06197">
    <property type="entry name" value="DUF998"/>
    <property type="match status" value="1"/>
</dbReference>
<feature type="transmembrane region" description="Helical" evidence="1">
    <location>
        <begin position="20"/>
        <end position="43"/>
    </location>
</feature>
<keyword evidence="1" id="KW-1133">Transmembrane helix</keyword>
<reference evidence="2 3" key="1">
    <citation type="submission" date="2016-10" db="EMBL/GenBank/DDBJ databases">
        <authorList>
            <person name="de Groot N.N."/>
        </authorList>
    </citation>
    <scope>NUCLEOTIDE SEQUENCE [LARGE SCALE GENOMIC DNA]</scope>
    <source>
        <strain evidence="2 3">DSM 43794</strain>
    </source>
</reference>
<dbReference type="OrthoDB" id="3530459at2"/>
<dbReference type="STRING" id="35622.SAMN04489764_2892"/>
<evidence type="ECO:0008006" key="4">
    <source>
        <dbReference type="Google" id="ProtNLM"/>
    </source>
</evidence>
<dbReference type="RefSeq" id="WP_093259514.1">
    <property type="nucleotide sequence ID" value="NZ_FNKK01000002.1"/>
</dbReference>
<gene>
    <name evidence="2" type="ORF">SAMN04489764_2892</name>
</gene>
<keyword evidence="1" id="KW-0812">Transmembrane</keyword>